<gene>
    <name evidence="1" type="ORF">Osc7112_3314</name>
</gene>
<accession>K9VIC2</accession>
<dbReference type="InterPro" id="IPR010869">
    <property type="entry name" value="DUF1501"/>
</dbReference>
<dbReference type="AlphaFoldDB" id="K9VIC2"/>
<dbReference type="PANTHER" id="PTHR43737">
    <property type="entry name" value="BLL7424 PROTEIN"/>
    <property type="match status" value="1"/>
</dbReference>
<evidence type="ECO:0000313" key="2">
    <source>
        <dbReference type="Proteomes" id="UP000010478"/>
    </source>
</evidence>
<dbReference type="HOGENOM" id="CLU_032896_3_1_3"/>
<proteinExistence type="predicted"/>
<protein>
    <recommendedName>
        <fullName evidence="3">Twin-arginine translocation pathway signal</fullName>
    </recommendedName>
</protein>
<sequence precursor="true">MNRRQFIIQTGLLSTSTIISIGLHGLAVKAAAPNKNNKRLIVIFLRGAVDGLNVIVPYQEANYYQSRPKIAIPKPGLQGGAIDLDGRFGLHPALSPIAPLWKQGSLAFTHACGSPDPTRSHFDAQDYMESGTPGKKNTPDGWMNRLLSVMSTDSPIQALNASTTTPRILSGKMAVASLELGKNASRRSALDRPQIASAFDRLYSDSDKLGAAYRESRAARQTLLTYLDAEMKAANNGAPTVDGFPNEAAQLGRLMARDSSIQLAFLALGGWDTHVNQGSSQGQLAGRLRPLGQGLANLVQGLGDVYPESAIAVISEFGRTVRENGNGGTDHGHGNVIWVLGGKIKGGKVYGEWPGLDETQLHEKRDLAVTTDFRDVIATLLESHLGLDEQKIDRVFPGYQFERIIGLI</sequence>
<dbReference type="OrthoDB" id="9779968at2"/>
<dbReference type="Proteomes" id="UP000010478">
    <property type="component" value="Chromosome"/>
</dbReference>
<evidence type="ECO:0008006" key="3">
    <source>
        <dbReference type="Google" id="ProtNLM"/>
    </source>
</evidence>
<organism evidence="1 2">
    <name type="scientific">Phormidium nigroviride PCC 7112</name>
    <dbReference type="NCBI Taxonomy" id="179408"/>
    <lineage>
        <taxon>Bacteria</taxon>
        <taxon>Bacillati</taxon>
        <taxon>Cyanobacteriota</taxon>
        <taxon>Cyanophyceae</taxon>
        <taxon>Oscillatoriophycideae</taxon>
        <taxon>Oscillatoriales</taxon>
        <taxon>Oscillatoriaceae</taxon>
        <taxon>Phormidium</taxon>
    </lineage>
</organism>
<evidence type="ECO:0000313" key="1">
    <source>
        <dbReference type="EMBL" id="AFZ07696.1"/>
    </source>
</evidence>
<dbReference type="PATRIC" id="fig|179408.3.peg.4072"/>
<dbReference type="RefSeq" id="WP_015176964.1">
    <property type="nucleotide sequence ID" value="NC_019729.1"/>
</dbReference>
<dbReference type="Pfam" id="PF07394">
    <property type="entry name" value="DUF1501"/>
    <property type="match status" value="1"/>
</dbReference>
<dbReference type="PANTHER" id="PTHR43737:SF1">
    <property type="entry name" value="DUF1501 DOMAIN-CONTAINING PROTEIN"/>
    <property type="match status" value="1"/>
</dbReference>
<dbReference type="eggNOG" id="COG4102">
    <property type="taxonomic scope" value="Bacteria"/>
</dbReference>
<dbReference type="KEGG" id="oni:Osc7112_3314"/>
<dbReference type="EMBL" id="CP003614">
    <property type="protein sequence ID" value="AFZ07696.1"/>
    <property type="molecule type" value="Genomic_DNA"/>
</dbReference>
<name>K9VIC2_9CYAN</name>
<reference evidence="1 2" key="1">
    <citation type="submission" date="2012-05" db="EMBL/GenBank/DDBJ databases">
        <title>Finished chromosome of genome of Oscillatoria sp. PCC 7112.</title>
        <authorList>
            <consortium name="US DOE Joint Genome Institute"/>
            <person name="Gugger M."/>
            <person name="Coursin T."/>
            <person name="Rippka R."/>
            <person name="Tandeau De Marsac N."/>
            <person name="Huntemann M."/>
            <person name="Wei C.-L."/>
            <person name="Han J."/>
            <person name="Detter J.C."/>
            <person name="Han C."/>
            <person name="Tapia R."/>
            <person name="Davenport K."/>
            <person name="Daligault H."/>
            <person name="Erkkila T."/>
            <person name="Gu W."/>
            <person name="Munk A.C.C."/>
            <person name="Teshima H."/>
            <person name="Xu Y."/>
            <person name="Chain P."/>
            <person name="Chen A."/>
            <person name="Krypides N."/>
            <person name="Mavromatis K."/>
            <person name="Markowitz V."/>
            <person name="Szeto E."/>
            <person name="Ivanova N."/>
            <person name="Mikhailova N."/>
            <person name="Ovchinnikova G."/>
            <person name="Pagani I."/>
            <person name="Pati A."/>
            <person name="Goodwin L."/>
            <person name="Peters L."/>
            <person name="Pitluck S."/>
            <person name="Woyke T."/>
            <person name="Kerfeld C."/>
        </authorList>
    </citation>
    <scope>NUCLEOTIDE SEQUENCE [LARGE SCALE GENOMIC DNA]</scope>
    <source>
        <strain evidence="1 2">PCC 7112</strain>
    </source>
</reference>
<keyword evidence="2" id="KW-1185">Reference proteome</keyword>